<evidence type="ECO:0000313" key="2">
    <source>
        <dbReference type="EMBL" id="PWV98436.1"/>
    </source>
</evidence>
<gene>
    <name evidence="2" type="ORF">DFQ01_11871</name>
</gene>
<feature type="domain" description="Aminoglycoside phosphotransferase" evidence="1">
    <location>
        <begin position="29"/>
        <end position="232"/>
    </location>
</feature>
<dbReference type="EMBL" id="QGTQ01000018">
    <property type="protein sequence ID" value="PWV98436.1"/>
    <property type="molecule type" value="Genomic_DNA"/>
</dbReference>
<dbReference type="GO" id="GO:0016301">
    <property type="term" value="F:kinase activity"/>
    <property type="evidence" value="ECO:0007669"/>
    <property type="project" value="UniProtKB-KW"/>
</dbReference>
<dbReference type="RefSeq" id="WP_174812440.1">
    <property type="nucleotide sequence ID" value="NZ_CP054609.1"/>
</dbReference>
<evidence type="ECO:0000259" key="1">
    <source>
        <dbReference type="Pfam" id="PF01636"/>
    </source>
</evidence>
<organism evidence="2 3">
    <name type="scientific">Paenibacillus cellulosilyticus</name>
    <dbReference type="NCBI Taxonomy" id="375489"/>
    <lineage>
        <taxon>Bacteria</taxon>
        <taxon>Bacillati</taxon>
        <taxon>Bacillota</taxon>
        <taxon>Bacilli</taxon>
        <taxon>Bacillales</taxon>
        <taxon>Paenibacillaceae</taxon>
        <taxon>Paenibacillus</taxon>
    </lineage>
</organism>
<keyword evidence="2" id="KW-0418">Kinase</keyword>
<accession>A0A2V2YPT4</accession>
<dbReference type="AlphaFoldDB" id="A0A2V2YPT4"/>
<keyword evidence="2" id="KW-0808">Transferase</keyword>
<dbReference type="Gene3D" id="3.90.1200.10">
    <property type="match status" value="1"/>
</dbReference>
<keyword evidence="3" id="KW-1185">Reference proteome</keyword>
<protein>
    <submittedName>
        <fullName evidence="2">Aminoglycoside phosphotransferase (APT) family kinase protein</fullName>
    </submittedName>
</protein>
<evidence type="ECO:0000313" key="3">
    <source>
        <dbReference type="Proteomes" id="UP000246635"/>
    </source>
</evidence>
<dbReference type="Pfam" id="PF01636">
    <property type="entry name" value="APH"/>
    <property type="match status" value="1"/>
</dbReference>
<comment type="caution">
    <text evidence="2">The sequence shown here is derived from an EMBL/GenBank/DDBJ whole genome shotgun (WGS) entry which is preliminary data.</text>
</comment>
<reference evidence="2 3" key="1">
    <citation type="submission" date="2018-05" db="EMBL/GenBank/DDBJ databases">
        <title>Genomic Encyclopedia of Type Strains, Phase III (KMG-III): the genomes of soil and plant-associated and newly described type strains.</title>
        <authorList>
            <person name="Whitman W."/>
        </authorList>
    </citation>
    <scope>NUCLEOTIDE SEQUENCE [LARGE SCALE GENOMIC DNA]</scope>
    <source>
        <strain evidence="2 3">CECT 5696</strain>
    </source>
</reference>
<proteinExistence type="predicted"/>
<name>A0A2V2YPT4_9BACL</name>
<dbReference type="Proteomes" id="UP000246635">
    <property type="component" value="Unassembled WGS sequence"/>
</dbReference>
<dbReference type="InterPro" id="IPR011009">
    <property type="entry name" value="Kinase-like_dom_sf"/>
</dbReference>
<dbReference type="SUPFAM" id="SSF56112">
    <property type="entry name" value="Protein kinase-like (PK-like)"/>
    <property type="match status" value="1"/>
</dbReference>
<sequence length="287" mass="32604">MMSPISSTNWVCSTQQLEELAAREQEILIEPMASGLEAEVMKLQLDQKAYVYKVWNRDSKPDVNRQFLLLQALINSGVQVSVPYGSGVDPDGNAALLMSHDGMPPEKVNKQMLTELAGRLVELHQMTLDGISPELLPTNDFIEYFFPNIEAHSDLHDRLLQLINRVGYRHERIIHGDYNLGNVVFNNNGTCTIIDWTNGQLGDSRYDYAWSAALMRIFVGDRYKTVFRNAYLASFPMEPQEEQTFEAMSMIRYLLLNRQVGLIRQSTTKSKVKRILAGNPDLAGLYL</sequence>
<dbReference type="InterPro" id="IPR002575">
    <property type="entry name" value="Aminoglycoside_PTrfase"/>
</dbReference>